<dbReference type="AlphaFoldDB" id="A0A4C1X9Y5"/>
<gene>
    <name evidence="1" type="ORF">EVAR_50985_1</name>
</gene>
<dbReference type="Proteomes" id="UP000299102">
    <property type="component" value="Unassembled WGS sequence"/>
</dbReference>
<organism evidence="1 2">
    <name type="scientific">Eumeta variegata</name>
    <name type="common">Bagworm moth</name>
    <name type="synonym">Eumeta japonica</name>
    <dbReference type="NCBI Taxonomy" id="151549"/>
    <lineage>
        <taxon>Eukaryota</taxon>
        <taxon>Metazoa</taxon>
        <taxon>Ecdysozoa</taxon>
        <taxon>Arthropoda</taxon>
        <taxon>Hexapoda</taxon>
        <taxon>Insecta</taxon>
        <taxon>Pterygota</taxon>
        <taxon>Neoptera</taxon>
        <taxon>Endopterygota</taxon>
        <taxon>Lepidoptera</taxon>
        <taxon>Glossata</taxon>
        <taxon>Ditrysia</taxon>
        <taxon>Tineoidea</taxon>
        <taxon>Psychidae</taxon>
        <taxon>Oiketicinae</taxon>
        <taxon>Eumeta</taxon>
    </lineage>
</organism>
<comment type="caution">
    <text evidence="1">The sequence shown here is derived from an EMBL/GenBank/DDBJ whole genome shotgun (WGS) entry which is preliminary data.</text>
</comment>
<keyword evidence="2" id="KW-1185">Reference proteome</keyword>
<protein>
    <submittedName>
        <fullName evidence="1">Uncharacterized protein</fullName>
    </submittedName>
</protein>
<dbReference type="EMBL" id="BGZK01000791">
    <property type="protein sequence ID" value="GBP60621.1"/>
    <property type="molecule type" value="Genomic_DNA"/>
</dbReference>
<proteinExistence type="predicted"/>
<evidence type="ECO:0000313" key="1">
    <source>
        <dbReference type="EMBL" id="GBP60621.1"/>
    </source>
</evidence>
<accession>A0A4C1X9Y5</accession>
<name>A0A4C1X9Y5_EUMVA</name>
<sequence length="94" mass="10597">MPKPSPRIGPTLAVMLVKTNRANAMIEAPRSATTGNINVSLSQTNVETIAARSAWTLRSQRRRNPDEPHELTYSPGLFQRVHYKYCRVSAYAQR</sequence>
<reference evidence="1 2" key="1">
    <citation type="journal article" date="2019" name="Commun. Biol.">
        <title>The bagworm genome reveals a unique fibroin gene that provides high tensile strength.</title>
        <authorList>
            <person name="Kono N."/>
            <person name="Nakamura H."/>
            <person name="Ohtoshi R."/>
            <person name="Tomita M."/>
            <person name="Numata K."/>
            <person name="Arakawa K."/>
        </authorList>
    </citation>
    <scope>NUCLEOTIDE SEQUENCE [LARGE SCALE GENOMIC DNA]</scope>
</reference>
<evidence type="ECO:0000313" key="2">
    <source>
        <dbReference type="Proteomes" id="UP000299102"/>
    </source>
</evidence>